<accession>A0A448XR21</accession>
<proteinExistence type="predicted"/>
<feature type="domain" description="Peptidase C19 ubiquitin carboxyl-terminal hydrolase" evidence="2">
    <location>
        <begin position="145"/>
        <end position="183"/>
    </location>
</feature>
<protein>
    <recommendedName>
        <fullName evidence="2">Peptidase C19 ubiquitin carboxyl-terminal hydrolase domain-containing protein</fullName>
    </recommendedName>
</protein>
<sequence length="278" mass="29662">MMTSTAALSANVLYHLSPQKSSLSRSDNVSHLANNQKPLSPVSSVYPNAVPASKKTVMTSVTLNGKFSTLSNPKSVCDPSSQINSVNLNDAILHSLKSSDGESKADESKLLAPSSSAHERLLCTEAELASWCQMGIQCIPTRALGFSNSGNTCYINSVLQCLMATGPLLAYLSDRHSNSSNCNIFTGRTTIPGMHLSTGSGVINNSKPRFCALCGIYRLLREHKSLNNASNTNAFYGSGVAAGQTVPSYFVSNVRGNFACLFINCIVQILNLRAAILF</sequence>
<evidence type="ECO:0000313" key="4">
    <source>
        <dbReference type="Proteomes" id="UP000784294"/>
    </source>
</evidence>
<dbReference type="GO" id="GO:0004843">
    <property type="term" value="F:cysteine-type deubiquitinase activity"/>
    <property type="evidence" value="ECO:0007669"/>
    <property type="project" value="InterPro"/>
</dbReference>
<evidence type="ECO:0000313" key="3">
    <source>
        <dbReference type="EMBL" id="VEL42733.1"/>
    </source>
</evidence>
<dbReference type="OrthoDB" id="420187at2759"/>
<dbReference type="GO" id="GO:0005634">
    <property type="term" value="C:nucleus"/>
    <property type="evidence" value="ECO:0007669"/>
    <property type="project" value="TreeGrafter"/>
</dbReference>
<dbReference type="SUPFAM" id="SSF54001">
    <property type="entry name" value="Cysteine proteinases"/>
    <property type="match status" value="1"/>
</dbReference>
<feature type="region of interest" description="Disordered" evidence="1">
    <location>
        <begin position="23"/>
        <end position="44"/>
    </location>
</feature>
<keyword evidence="4" id="KW-1185">Reference proteome</keyword>
<dbReference type="PANTHER" id="PTHR24006">
    <property type="entry name" value="UBIQUITIN CARBOXYL-TERMINAL HYDROLASE"/>
    <property type="match status" value="1"/>
</dbReference>
<dbReference type="AlphaFoldDB" id="A0A448XR21"/>
<dbReference type="PANTHER" id="PTHR24006:SF825">
    <property type="entry name" value="UBIQUITIN CARBOXYL-TERMINAL HYDROLASE"/>
    <property type="match status" value="1"/>
</dbReference>
<dbReference type="InterPro" id="IPR038765">
    <property type="entry name" value="Papain-like_cys_pep_sf"/>
</dbReference>
<dbReference type="GO" id="GO:0005829">
    <property type="term" value="C:cytosol"/>
    <property type="evidence" value="ECO:0007669"/>
    <property type="project" value="TreeGrafter"/>
</dbReference>
<gene>
    <name evidence="3" type="ORF">PXEA_LOCUS36173</name>
</gene>
<dbReference type="InterPro" id="IPR018200">
    <property type="entry name" value="USP_CS"/>
</dbReference>
<dbReference type="Proteomes" id="UP000784294">
    <property type="component" value="Unassembled WGS sequence"/>
</dbReference>
<dbReference type="InterPro" id="IPR001394">
    <property type="entry name" value="Peptidase_C19_UCH"/>
</dbReference>
<evidence type="ECO:0000259" key="2">
    <source>
        <dbReference type="Pfam" id="PF00443"/>
    </source>
</evidence>
<dbReference type="PROSITE" id="PS00972">
    <property type="entry name" value="USP_1"/>
    <property type="match status" value="1"/>
</dbReference>
<dbReference type="Gene3D" id="3.90.70.10">
    <property type="entry name" value="Cysteine proteinases"/>
    <property type="match status" value="1"/>
</dbReference>
<organism evidence="3 4">
    <name type="scientific">Protopolystoma xenopodis</name>
    <dbReference type="NCBI Taxonomy" id="117903"/>
    <lineage>
        <taxon>Eukaryota</taxon>
        <taxon>Metazoa</taxon>
        <taxon>Spiralia</taxon>
        <taxon>Lophotrochozoa</taxon>
        <taxon>Platyhelminthes</taxon>
        <taxon>Monogenea</taxon>
        <taxon>Polyopisthocotylea</taxon>
        <taxon>Polystomatidea</taxon>
        <taxon>Polystomatidae</taxon>
        <taxon>Protopolystoma</taxon>
    </lineage>
</organism>
<dbReference type="EMBL" id="CAAALY010276216">
    <property type="protein sequence ID" value="VEL42733.1"/>
    <property type="molecule type" value="Genomic_DNA"/>
</dbReference>
<dbReference type="InterPro" id="IPR050164">
    <property type="entry name" value="Peptidase_C19"/>
</dbReference>
<evidence type="ECO:0000256" key="1">
    <source>
        <dbReference type="SAM" id="MobiDB-lite"/>
    </source>
</evidence>
<name>A0A448XR21_9PLAT</name>
<dbReference type="Pfam" id="PF00443">
    <property type="entry name" value="UCH"/>
    <property type="match status" value="1"/>
</dbReference>
<reference evidence="3" key="1">
    <citation type="submission" date="2018-11" db="EMBL/GenBank/DDBJ databases">
        <authorList>
            <consortium name="Pathogen Informatics"/>
        </authorList>
    </citation>
    <scope>NUCLEOTIDE SEQUENCE</scope>
</reference>
<dbReference type="GO" id="GO:0016579">
    <property type="term" value="P:protein deubiquitination"/>
    <property type="evidence" value="ECO:0007669"/>
    <property type="project" value="InterPro"/>
</dbReference>
<comment type="caution">
    <text evidence="3">The sequence shown here is derived from an EMBL/GenBank/DDBJ whole genome shotgun (WGS) entry which is preliminary data.</text>
</comment>